<dbReference type="InterPro" id="IPR029064">
    <property type="entry name" value="Ribosomal_eL30-like_sf"/>
</dbReference>
<gene>
    <name evidence="1" type="ORF">ERS132414_01938</name>
</gene>
<name>A0A0Z8GZV6_STRSU</name>
<dbReference type="GO" id="GO:0009011">
    <property type="term" value="F:alpha-1,4-glucan glucosyltransferase (ADP-glucose donor) activity"/>
    <property type="evidence" value="ECO:0007669"/>
    <property type="project" value="UniProtKB-EC"/>
</dbReference>
<dbReference type="RefSeq" id="WP_256787871.1">
    <property type="nucleotide sequence ID" value="NZ_JAMWEQ010000093.1"/>
</dbReference>
<sequence>MCYTEIMNDLNTTILQKASGETRLNPDEQRLYMGTYRERVVLLVSFDDLSSEVVGNKFDTICQKLANSYSPLFLKLSPALSDKQQISLLKIAQNFGITTAIIDEKIGQSPYALVFHTNHAVDNEEVSLESIFPNLISKPEEKKEEKKPSFWKKLFG</sequence>
<evidence type="ECO:0000313" key="1">
    <source>
        <dbReference type="EMBL" id="CYV08020.1"/>
    </source>
</evidence>
<evidence type="ECO:0000313" key="2">
    <source>
        <dbReference type="Proteomes" id="UP000072794"/>
    </source>
</evidence>
<dbReference type="EC" id="2.4.1.21" evidence="1"/>
<reference evidence="1 2" key="1">
    <citation type="submission" date="2016-02" db="EMBL/GenBank/DDBJ databases">
        <authorList>
            <consortium name="Pathogen Informatics"/>
        </authorList>
    </citation>
    <scope>NUCLEOTIDE SEQUENCE [LARGE SCALE GENOMIC DNA]</scope>
    <source>
        <strain evidence="1 2">LSS52</strain>
    </source>
</reference>
<proteinExistence type="predicted"/>
<protein>
    <submittedName>
        <fullName evidence="1">Glycogen synthase</fullName>
        <ecNumber evidence="1">2.4.1.21</ecNumber>
    </submittedName>
</protein>
<dbReference type="Proteomes" id="UP000072794">
    <property type="component" value="Unassembled WGS sequence"/>
</dbReference>
<dbReference type="PIRSF" id="PIRSF034303">
    <property type="entry name" value="DUF1694"/>
    <property type="match status" value="1"/>
</dbReference>
<dbReference type="AlphaFoldDB" id="A0A0Z8GZV6"/>
<dbReference type="InterPro" id="IPR012543">
    <property type="entry name" value="DUF1694"/>
</dbReference>
<dbReference type="Pfam" id="PF07997">
    <property type="entry name" value="DUF1694"/>
    <property type="match status" value="1"/>
</dbReference>
<keyword evidence="1" id="KW-0328">Glycosyltransferase</keyword>
<dbReference type="SUPFAM" id="SSF160515">
    <property type="entry name" value="YueI-like"/>
    <property type="match status" value="1"/>
</dbReference>
<accession>A0A0Z8GZV6</accession>
<keyword evidence="1" id="KW-0808">Transferase</keyword>
<organism evidence="1 2">
    <name type="scientific">Streptococcus suis</name>
    <dbReference type="NCBI Taxonomy" id="1307"/>
    <lineage>
        <taxon>Bacteria</taxon>
        <taxon>Bacillati</taxon>
        <taxon>Bacillota</taxon>
        <taxon>Bacilli</taxon>
        <taxon>Lactobacillales</taxon>
        <taxon>Streptococcaceae</taxon>
        <taxon>Streptococcus</taxon>
    </lineage>
</organism>
<dbReference type="Gene3D" id="3.30.1330.30">
    <property type="match status" value="1"/>
</dbReference>
<dbReference type="EMBL" id="FIHA01000047">
    <property type="protein sequence ID" value="CYV08020.1"/>
    <property type="molecule type" value="Genomic_DNA"/>
</dbReference>